<keyword evidence="3" id="KW-1185">Reference proteome</keyword>
<dbReference type="Pfam" id="PF19975">
    <property type="entry name" value="DO-GTPase1"/>
    <property type="match status" value="1"/>
</dbReference>
<dbReference type="InterPro" id="IPR045530">
    <property type="entry name" value="DO-GTPase1"/>
</dbReference>
<evidence type="ECO:0000313" key="3">
    <source>
        <dbReference type="Proteomes" id="UP001329915"/>
    </source>
</evidence>
<feature type="domain" description="Double-GTPase 1" evidence="1">
    <location>
        <begin position="7"/>
        <end position="276"/>
    </location>
</feature>
<evidence type="ECO:0000259" key="1">
    <source>
        <dbReference type="Pfam" id="PF19975"/>
    </source>
</evidence>
<dbReference type="Proteomes" id="UP001329915">
    <property type="component" value="Chromosome"/>
</dbReference>
<organism evidence="2 3">
    <name type="scientific">Metallumcola ferriviriculae</name>
    <dbReference type="NCBI Taxonomy" id="3039180"/>
    <lineage>
        <taxon>Bacteria</taxon>
        <taxon>Bacillati</taxon>
        <taxon>Bacillota</taxon>
        <taxon>Clostridia</taxon>
        <taxon>Neomoorellales</taxon>
        <taxon>Desulfitibacteraceae</taxon>
        <taxon>Metallumcola</taxon>
    </lineage>
</organism>
<proteinExistence type="predicted"/>
<sequence length="285" mass="32774">MDGKKCFIMGLPEAGKTTYLAALWHCLNNKENLSLRIKTYTEDHSYLSGISAKWADAEEVSRTKPEFEKKAITLSLENNKEDEITLAFTDLSGESFQHQYENREAKKEHVEFVQDCLGICLFVHPEKIKEPYFISEVPASVREENIEGAIEHEPRNPRENDPTQVQLVDLLQFITHMRGNKSVNLCIMISAWDLLKETCQKEMGPENYIKTRMPLLWQYLKSNSNVFLLEYYGVSAQGGQLEDQEKLLEINDPCDRIMVVDNDGNLLNDITLPLNRIVSKSNEKK</sequence>
<accession>A0AAU0UNC2</accession>
<dbReference type="KEGG" id="dbc:MFMK1_001157"/>
<gene>
    <name evidence="2" type="ORF">MFMK1_001157</name>
</gene>
<name>A0AAU0UNC2_9FIRM</name>
<protein>
    <recommendedName>
        <fullName evidence="1">Double-GTPase 1 domain-containing protein</fullName>
    </recommendedName>
</protein>
<evidence type="ECO:0000313" key="2">
    <source>
        <dbReference type="EMBL" id="WRO21349.1"/>
    </source>
</evidence>
<dbReference type="AlphaFoldDB" id="A0AAU0UNC2"/>
<dbReference type="RefSeq" id="WP_366924199.1">
    <property type="nucleotide sequence ID" value="NZ_CP121694.1"/>
</dbReference>
<dbReference type="EMBL" id="CP121694">
    <property type="protein sequence ID" value="WRO21349.1"/>
    <property type="molecule type" value="Genomic_DNA"/>
</dbReference>
<reference evidence="2 3" key="1">
    <citation type="submission" date="2023-04" db="EMBL/GenBank/DDBJ databases">
        <authorList>
            <person name="Hsu D."/>
        </authorList>
    </citation>
    <scope>NUCLEOTIDE SEQUENCE [LARGE SCALE GENOMIC DNA]</scope>
    <source>
        <strain evidence="2 3">MK1</strain>
    </source>
</reference>